<keyword evidence="1" id="KW-1133">Transmembrane helix</keyword>
<dbReference type="EMBL" id="JOPB01000002">
    <property type="protein sequence ID" value="OUI79202.1"/>
    <property type="molecule type" value="Genomic_DNA"/>
</dbReference>
<dbReference type="Proteomes" id="UP000194946">
    <property type="component" value="Unassembled WGS sequence"/>
</dbReference>
<evidence type="ECO:0000313" key="2">
    <source>
        <dbReference type="EMBL" id="OUI79202.1"/>
    </source>
</evidence>
<accession>A0A251ZX31</accession>
<evidence type="ECO:0008006" key="4">
    <source>
        <dbReference type="Google" id="ProtNLM"/>
    </source>
</evidence>
<protein>
    <recommendedName>
        <fullName evidence="4">YdgA family protein</fullName>
    </recommendedName>
</protein>
<keyword evidence="3" id="KW-1185">Reference proteome</keyword>
<evidence type="ECO:0000313" key="3">
    <source>
        <dbReference type="Proteomes" id="UP000194946"/>
    </source>
</evidence>
<dbReference type="RefSeq" id="WP_086631927.1">
    <property type="nucleotide sequence ID" value="NZ_JOPB01000002.1"/>
</dbReference>
<gene>
    <name evidence="2" type="ORF">HK18_04770</name>
</gene>
<organism evidence="2 3">
    <name type="scientific">Commensalibacter intestini</name>
    <dbReference type="NCBI Taxonomy" id="479936"/>
    <lineage>
        <taxon>Bacteria</taxon>
        <taxon>Pseudomonadati</taxon>
        <taxon>Pseudomonadota</taxon>
        <taxon>Alphaproteobacteria</taxon>
        <taxon>Acetobacterales</taxon>
        <taxon>Acetobacteraceae</taxon>
    </lineage>
</organism>
<reference evidence="3" key="1">
    <citation type="submission" date="2014-06" db="EMBL/GenBank/DDBJ databases">
        <authorList>
            <person name="Winans N.J."/>
            <person name="Newell P.D."/>
            <person name="Douglas A.E."/>
        </authorList>
    </citation>
    <scope>NUCLEOTIDE SEQUENCE [LARGE SCALE GENOMIC DNA]</scope>
    <source>
        <strain evidence="3">DmL_052</strain>
    </source>
</reference>
<evidence type="ECO:0000256" key="1">
    <source>
        <dbReference type="SAM" id="Phobius"/>
    </source>
</evidence>
<feature type="transmembrane region" description="Helical" evidence="1">
    <location>
        <begin position="7"/>
        <end position="28"/>
    </location>
</feature>
<dbReference type="AlphaFoldDB" id="A0A251ZX31"/>
<keyword evidence="1" id="KW-0472">Membrane</keyword>
<keyword evidence="1" id="KW-0812">Transmembrane</keyword>
<name>A0A251ZX31_9PROT</name>
<proteinExistence type="predicted"/>
<comment type="caution">
    <text evidence="2">The sequence shown here is derived from an EMBL/GenBank/DDBJ whole genome shotgun (WGS) entry which is preliminary data.</text>
</comment>
<sequence>MSKAAVVGAVVIIGIGIGVVGGGGYYYASNKAEQELTNAIQLAENSMPGSSIKYESHSVSPFSQSATLHKVIFKDGKGQEYTADTVIIGGVSADKVGDISVDKFHTAFEGGTIDIAHVDAKNIAVGAGAIVIENGKITQVFPSKVSFDLLNIQNFSAIGPDKTGITVGQYELKNYGLKQNSNQVLKQLELKASADGQEFLKLDQAQIDGLNVAEIAAQIEQKQSPKTLPGQPAKATLEGLSANLAGQTWSLAKFETENSAAANGDLKSSGVFSGFKIGTAHNIRLYPLAQIGYDQIDASGNISATYDKAKQQWAFTPFSLTIKDMGSLNADLKFNAPEDISTVNPQELLASYKLIALKVVLHDQGLFQKIFESAAKKQSQSSSDATANKTVTADQVKQQMIATIKEDAQNSTTTVEKQGDEAILDLINNPTKSLVIEVNPATPVTAMELMGKSQSDIFNALQLKVTTQDAK</sequence>